<evidence type="ECO:0000313" key="3">
    <source>
        <dbReference type="Proteomes" id="UP001629214"/>
    </source>
</evidence>
<dbReference type="PROSITE" id="PS51318">
    <property type="entry name" value="TAT"/>
    <property type="match status" value="1"/>
</dbReference>
<dbReference type="Proteomes" id="UP001629214">
    <property type="component" value="Unassembled WGS sequence"/>
</dbReference>
<reference evidence="2 3" key="1">
    <citation type="journal article" date="2024" name="Chem. Sci.">
        <title>Discovery of megapolipeptins by genome mining of a Burkholderiales bacteria collection.</title>
        <authorList>
            <person name="Paulo B.S."/>
            <person name="Recchia M.J.J."/>
            <person name="Lee S."/>
            <person name="Fergusson C.H."/>
            <person name="Romanowski S.B."/>
            <person name="Hernandez A."/>
            <person name="Krull N."/>
            <person name="Liu D.Y."/>
            <person name="Cavanagh H."/>
            <person name="Bos A."/>
            <person name="Gray C.A."/>
            <person name="Murphy B.T."/>
            <person name="Linington R.G."/>
            <person name="Eustaquio A.S."/>
        </authorList>
    </citation>
    <scope>NUCLEOTIDE SEQUENCE [LARGE SCALE GENOMIC DNA]</scope>
    <source>
        <strain evidence="2 3">RL21-008-BIB-B</strain>
    </source>
</reference>
<dbReference type="InterPro" id="IPR024651">
    <property type="entry name" value="FAD-SLDH_ssu"/>
</dbReference>
<dbReference type="RefSeq" id="WP_408168928.1">
    <property type="nucleotide sequence ID" value="NZ_JAQQFR010000010.1"/>
</dbReference>
<evidence type="ECO:0000313" key="2">
    <source>
        <dbReference type="EMBL" id="MFL9879834.1"/>
    </source>
</evidence>
<keyword evidence="3" id="KW-1185">Reference proteome</keyword>
<feature type="compositionally biased region" description="Low complexity" evidence="1">
    <location>
        <begin position="203"/>
        <end position="212"/>
    </location>
</feature>
<protein>
    <submittedName>
        <fullName evidence="2">Sugar dehydrogenase complex small subunit</fullName>
    </submittedName>
</protein>
<comment type="caution">
    <text evidence="2">The sequence shown here is derived from an EMBL/GenBank/DDBJ whole genome shotgun (WGS) entry which is preliminary data.</text>
</comment>
<dbReference type="Pfam" id="PF12318">
    <property type="entry name" value="FAD-SLDH"/>
    <property type="match status" value="1"/>
</dbReference>
<dbReference type="EMBL" id="JAQQFR010000010">
    <property type="protein sequence ID" value="MFL9879834.1"/>
    <property type="molecule type" value="Genomic_DNA"/>
</dbReference>
<organism evidence="2 3">
    <name type="scientific">Herbaspirillum rhizosphaerae</name>
    <dbReference type="NCBI Taxonomy" id="346179"/>
    <lineage>
        <taxon>Bacteria</taxon>
        <taxon>Pseudomonadati</taxon>
        <taxon>Pseudomonadota</taxon>
        <taxon>Betaproteobacteria</taxon>
        <taxon>Burkholderiales</taxon>
        <taxon>Oxalobacteraceae</taxon>
        <taxon>Herbaspirillum</taxon>
    </lineage>
</organism>
<dbReference type="InterPro" id="IPR006311">
    <property type="entry name" value="TAT_signal"/>
</dbReference>
<sequence>MKPPVSTPKTVPGFKLTGGISRRHMLIGLAALVAEAGFWSNPLFSNAQTAPAPIAPPPPSPEAVAFLTFSKRITGHTDLKLDTASRMEAAMRKTYPDFAAQSPKLAALLQNEQDPKALLAAATDAGLRDLTLAIVAAWYTGTIGKGQQAVVVSYAEALMYQPVADGQTVPTYCNYGPLWWTKAPPEIRVSAPVEPAPAPAAVPAPATTGTPEPKAKTL</sequence>
<feature type="region of interest" description="Disordered" evidence="1">
    <location>
        <begin position="191"/>
        <end position="218"/>
    </location>
</feature>
<proteinExistence type="predicted"/>
<accession>A0ABW8Z9N0</accession>
<evidence type="ECO:0000256" key="1">
    <source>
        <dbReference type="SAM" id="MobiDB-lite"/>
    </source>
</evidence>
<name>A0ABW8Z9N0_9BURK</name>
<gene>
    <name evidence="2" type="ORF">PQR63_15650</name>
</gene>